<keyword evidence="3" id="KW-1185">Reference proteome</keyword>
<dbReference type="Proteomes" id="UP000187209">
    <property type="component" value="Unassembled WGS sequence"/>
</dbReference>
<organism evidence="2 3">
    <name type="scientific">Stentor coeruleus</name>
    <dbReference type="NCBI Taxonomy" id="5963"/>
    <lineage>
        <taxon>Eukaryota</taxon>
        <taxon>Sar</taxon>
        <taxon>Alveolata</taxon>
        <taxon>Ciliophora</taxon>
        <taxon>Postciliodesmatophora</taxon>
        <taxon>Heterotrichea</taxon>
        <taxon>Heterotrichida</taxon>
        <taxon>Stentoridae</taxon>
        <taxon>Stentor</taxon>
    </lineage>
</organism>
<sequence length="197" mass="22783">MSFACSKQKCVILAEMQCTCPQKLRFCKNHILEHTLSTNCDIKNIVEKLKQAQGKLNETKQILTCQKENILATALDMISRINKMLNISLGHINSKINTLNFMMKSCDTQNLSKITEGLNMNKYSKYDFISSIDKYLRVFEPHVILSDLSLEDKKKMLIDFEFEGFQDLTKNEALTIDNIQATLDGKYIFLCELYFRL</sequence>
<reference evidence="2 3" key="1">
    <citation type="submission" date="2016-11" db="EMBL/GenBank/DDBJ databases">
        <title>The macronuclear genome of Stentor coeruleus: a giant cell with tiny introns.</title>
        <authorList>
            <person name="Slabodnick M."/>
            <person name="Ruby J.G."/>
            <person name="Reiff S.B."/>
            <person name="Swart E.C."/>
            <person name="Gosai S."/>
            <person name="Prabakaran S."/>
            <person name="Witkowska E."/>
            <person name="Larue G.E."/>
            <person name="Fisher S."/>
            <person name="Freeman R.M."/>
            <person name="Gunawardena J."/>
            <person name="Chu W."/>
            <person name="Stover N.A."/>
            <person name="Gregory B.D."/>
            <person name="Nowacki M."/>
            <person name="Derisi J."/>
            <person name="Roy S.W."/>
            <person name="Marshall W.F."/>
            <person name="Sood P."/>
        </authorList>
    </citation>
    <scope>NUCLEOTIDE SEQUENCE [LARGE SCALE GENOMIC DNA]</scope>
    <source>
        <strain evidence="2">WM001</strain>
    </source>
</reference>
<feature type="coiled-coil region" evidence="1">
    <location>
        <begin position="42"/>
        <end position="69"/>
    </location>
</feature>
<protein>
    <submittedName>
        <fullName evidence="2">Uncharacterized protein</fullName>
    </submittedName>
</protein>
<comment type="caution">
    <text evidence="2">The sequence shown here is derived from an EMBL/GenBank/DDBJ whole genome shotgun (WGS) entry which is preliminary data.</text>
</comment>
<keyword evidence="1" id="KW-0175">Coiled coil</keyword>
<dbReference type="EMBL" id="MPUH01000032">
    <property type="protein sequence ID" value="OMJ94088.1"/>
    <property type="molecule type" value="Genomic_DNA"/>
</dbReference>
<evidence type="ECO:0000313" key="3">
    <source>
        <dbReference type="Proteomes" id="UP000187209"/>
    </source>
</evidence>
<name>A0A1R2CYM2_9CILI</name>
<proteinExistence type="predicted"/>
<evidence type="ECO:0000256" key="1">
    <source>
        <dbReference type="SAM" id="Coils"/>
    </source>
</evidence>
<gene>
    <name evidence="2" type="ORF">SteCoe_2865</name>
</gene>
<accession>A0A1R2CYM2</accession>
<dbReference type="AlphaFoldDB" id="A0A1R2CYM2"/>
<evidence type="ECO:0000313" key="2">
    <source>
        <dbReference type="EMBL" id="OMJ94088.1"/>
    </source>
</evidence>